<gene>
    <name evidence="2" type="ORF">B296_00038812</name>
</gene>
<evidence type="ECO:0000313" key="3">
    <source>
        <dbReference type="Proteomes" id="UP000287651"/>
    </source>
</evidence>
<protein>
    <recommendedName>
        <fullName evidence="1">PARP catalytic domain-containing protein</fullName>
    </recommendedName>
</protein>
<evidence type="ECO:0000259" key="1">
    <source>
        <dbReference type="PROSITE" id="PS51059"/>
    </source>
</evidence>
<dbReference type="InterPro" id="IPR012317">
    <property type="entry name" value="Poly(ADP-ribose)pol_cat_dom"/>
</dbReference>
<sequence>MLLQGLGKFIDAEDIVGIHRTPLRNDLGSVRFDLFQEQVEVTKMARGNANVRYAWLASSKDAVEEMMLRGILKRSMQKCLHGNGIHLAPANCSNIW</sequence>
<feature type="domain" description="PARP catalytic" evidence="1">
    <location>
        <begin position="1"/>
        <end position="96"/>
    </location>
</feature>
<dbReference type="Gene3D" id="3.90.228.10">
    <property type="match status" value="1"/>
</dbReference>
<dbReference type="Proteomes" id="UP000287651">
    <property type="component" value="Unassembled WGS sequence"/>
</dbReference>
<dbReference type="InterPro" id="IPR044964">
    <property type="entry name" value="RCD1/SRO1-5"/>
</dbReference>
<evidence type="ECO:0000313" key="2">
    <source>
        <dbReference type="EMBL" id="RRT67904.1"/>
    </source>
</evidence>
<proteinExistence type="predicted"/>
<reference evidence="2 3" key="1">
    <citation type="journal article" date="2014" name="Agronomy (Basel)">
        <title>A Draft Genome Sequence for Ensete ventricosum, the Drought-Tolerant Tree Against Hunger.</title>
        <authorList>
            <person name="Harrison J."/>
            <person name="Moore K.A."/>
            <person name="Paszkiewicz K."/>
            <person name="Jones T."/>
            <person name="Grant M."/>
            <person name="Ambacheew D."/>
            <person name="Muzemil S."/>
            <person name="Studholme D.J."/>
        </authorList>
    </citation>
    <scope>NUCLEOTIDE SEQUENCE [LARGE SCALE GENOMIC DNA]</scope>
</reference>
<accession>A0A426ZV96</accession>
<dbReference type="GO" id="GO:0003950">
    <property type="term" value="F:NAD+ poly-ADP-ribosyltransferase activity"/>
    <property type="evidence" value="ECO:0007669"/>
    <property type="project" value="InterPro"/>
</dbReference>
<dbReference type="PROSITE" id="PS51059">
    <property type="entry name" value="PARP_CATALYTIC"/>
    <property type="match status" value="1"/>
</dbReference>
<dbReference type="PANTHER" id="PTHR32263:SF5">
    <property type="entry name" value="INACTIVE POLY [ADP-RIBOSE] POLYMERASE SRO1-RELATED"/>
    <property type="match status" value="1"/>
</dbReference>
<dbReference type="AlphaFoldDB" id="A0A426ZV96"/>
<dbReference type="EMBL" id="AMZH03004874">
    <property type="protein sequence ID" value="RRT67904.1"/>
    <property type="molecule type" value="Genomic_DNA"/>
</dbReference>
<organism evidence="2 3">
    <name type="scientific">Ensete ventricosum</name>
    <name type="common">Abyssinian banana</name>
    <name type="synonym">Musa ensete</name>
    <dbReference type="NCBI Taxonomy" id="4639"/>
    <lineage>
        <taxon>Eukaryota</taxon>
        <taxon>Viridiplantae</taxon>
        <taxon>Streptophyta</taxon>
        <taxon>Embryophyta</taxon>
        <taxon>Tracheophyta</taxon>
        <taxon>Spermatophyta</taxon>
        <taxon>Magnoliopsida</taxon>
        <taxon>Liliopsida</taxon>
        <taxon>Zingiberales</taxon>
        <taxon>Musaceae</taxon>
        <taxon>Ensete</taxon>
    </lineage>
</organism>
<dbReference type="PANTHER" id="PTHR32263">
    <property type="entry name" value="INACTIVE POLY [ADP-RIBOSE] POLYMERASE SRO4-RELATED"/>
    <property type="match status" value="1"/>
</dbReference>
<name>A0A426ZV96_ENSVE</name>
<comment type="caution">
    <text evidence="2">The sequence shown here is derived from an EMBL/GenBank/DDBJ whole genome shotgun (WGS) entry which is preliminary data.</text>
</comment>